<accession>A0A1H7Q4B1</accession>
<proteinExistence type="predicted"/>
<sequence>MSTTSSPITADTAPCGRVVDGRRHQENDDEGLRIDDRTYECGCRVIRHEYHDGSVRIKTIRHDGKVLTDEHSGNHEA</sequence>
<dbReference type="EMBL" id="FOAW01000009">
    <property type="protein sequence ID" value="SEL42137.1"/>
    <property type="molecule type" value="Genomic_DNA"/>
</dbReference>
<feature type="compositionally biased region" description="Basic and acidic residues" evidence="1">
    <location>
        <begin position="19"/>
        <end position="31"/>
    </location>
</feature>
<evidence type="ECO:0000313" key="3">
    <source>
        <dbReference type="Proteomes" id="UP000198677"/>
    </source>
</evidence>
<gene>
    <name evidence="2" type="ORF">SAMN05444583_10911</name>
</gene>
<keyword evidence="3" id="KW-1185">Reference proteome</keyword>
<name>A0A1H7Q4B1_9NOCA</name>
<dbReference type="Proteomes" id="UP000198677">
    <property type="component" value="Unassembled WGS sequence"/>
</dbReference>
<organism evidence="2 3">
    <name type="scientific">Rhodococcus maanshanensis</name>
    <dbReference type="NCBI Taxonomy" id="183556"/>
    <lineage>
        <taxon>Bacteria</taxon>
        <taxon>Bacillati</taxon>
        <taxon>Actinomycetota</taxon>
        <taxon>Actinomycetes</taxon>
        <taxon>Mycobacteriales</taxon>
        <taxon>Nocardiaceae</taxon>
        <taxon>Rhodococcus</taxon>
    </lineage>
</organism>
<protein>
    <submittedName>
        <fullName evidence="2">Uncharacterized protein</fullName>
    </submittedName>
</protein>
<feature type="region of interest" description="Disordered" evidence="1">
    <location>
        <begin position="1"/>
        <end position="31"/>
    </location>
</feature>
<reference evidence="3" key="1">
    <citation type="submission" date="2016-10" db="EMBL/GenBank/DDBJ databases">
        <authorList>
            <person name="Varghese N."/>
            <person name="Submissions S."/>
        </authorList>
    </citation>
    <scope>NUCLEOTIDE SEQUENCE [LARGE SCALE GENOMIC DNA]</scope>
    <source>
        <strain evidence="3">DSM 44675</strain>
    </source>
</reference>
<evidence type="ECO:0000313" key="2">
    <source>
        <dbReference type="EMBL" id="SEL42137.1"/>
    </source>
</evidence>
<dbReference type="RefSeq" id="WP_072752004.1">
    <property type="nucleotide sequence ID" value="NZ_FOAW01000009.1"/>
</dbReference>
<dbReference type="AlphaFoldDB" id="A0A1H7Q4B1"/>
<dbReference type="OrthoDB" id="3828539at2"/>
<evidence type="ECO:0000256" key="1">
    <source>
        <dbReference type="SAM" id="MobiDB-lite"/>
    </source>
</evidence>